<organism evidence="3 4">
    <name type="scientific">Rhodamnia argentea</name>
    <dbReference type="NCBI Taxonomy" id="178133"/>
    <lineage>
        <taxon>Eukaryota</taxon>
        <taxon>Viridiplantae</taxon>
        <taxon>Streptophyta</taxon>
        <taxon>Embryophyta</taxon>
        <taxon>Tracheophyta</taxon>
        <taxon>Spermatophyta</taxon>
        <taxon>Magnoliopsida</taxon>
        <taxon>eudicotyledons</taxon>
        <taxon>Gunneridae</taxon>
        <taxon>Pentapetalae</taxon>
        <taxon>rosids</taxon>
        <taxon>malvids</taxon>
        <taxon>Myrtales</taxon>
        <taxon>Myrtaceae</taxon>
        <taxon>Myrtoideae</taxon>
        <taxon>Myrteae</taxon>
        <taxon>Australasian group</taxon>
        <taxon>Rhodamnia</taxon>
    </lineage>
</organism>
<evidence type="ECO:0000256" key="1">
    <source>
        <dbReference type="ARBA" id="ARBA00022737"/>
    </source>
</evidence>
<dbReference type="FunFam" id="1.25.40.10:FF:001224">
    <property type="entry name" value="Pentatricopeptide repeat-containing protein chloroplastic"/>
    <property type="match status" value="1"/>
</dbReference>
<keyword evidence="3" id="KW-1185">Reference proteome</keyword>
<name>A0A8B8PF62_9MYRT</name>
<dbReference type="InterPro" id="IPR046960">
    <property type="entry name" value="PPR_At4g14850-like_plant"/>
</dbReference>
<protein>
    <submittedName>
        <fullName evidence="4">Pentatricopeptide repeat-containing protein At5g52850, chloroplastic</fullName>
    </submittedName>
</protein>
<dbReference type="Gene3D" id="1.25.40.10">
    <property type="entry name" value="Tetratricopeptide repeat domain"/>
    <property type="match status" value="7"/>
</dbReference>
<proteinExistence type="predicted"/>
<feature type="repeat" description="PPR" evidence="2">
    <location>
        <begin position="386"/>
        <end position="420"/>
    </location>
</feature>
<dbReference type="NCBIfam" id="TIGR00756">
    <property type="entry name" value="PPR"/>
    <property type="match status" value="6"/>
</dbReference>
<dbReference type="GO" id="GO:0009451">
    <property type="term" value="P:RNA modification"/>
    <property type="evidence" value="ECO:0007669"/>
    <property type="project" value="InterPro"/>
</dbReference>
<sequence length="776" mass="86726">MSRPTLKAVFGENPSSRFRDICSRILVFCNSRSLRDGICVHSPVIKLGFEDDLYLSNNLLCLYSKCRGLEQARQFFDEMPHRDVVSWTGLLSAYVKSGNHQKALQFLYSMLMSGQTPNEYTLSSVLRSCCALEEFDLGSCIHTYIVKNGMESNPILGSNLIDLYSKCGYREEACNILMHMENSDAIAWTTMISSFLEERKWNLALHLYLRMVEAKVPPNEFTFVKLLAASRFLGLKYGMLIHAHLTMWGTQLSLILKTALVHMYSRFHKMEDAIKVFSLTPDCDAFLWTTIISGFVQSSKVREAIEAFLLMEVSGVTANNFTYSSLLTACSSILSLELGQQLHSRVILVGLDEDVSAGNALIDMYMKCSCTVENAFQVFRCIYSPNVISWTTLIAGLAAHNHIRESFQFFLEMQKAGVEPNSFTLSSILGACGTAEYPTHAMQLHGFIVKSKADHDISVGNALVDAYAGLELFDDAWGVISTMDHRDTITYTTLATRMNHAGHHGMALKVIRHMVKEDVVMDEFSLACFLSASAGMNEMISGRQLHCCSVKSGLGRWISVSNALIDLYAKCQCMKDAHKAFEEMPEPNTVSWNGLIGGLVSRGNISPAFSMFEDMRLSGVKPDSVTLLLVLSACSHGGLVDLGLEYFHSVKEAYGIAPELLHYNCLVNLLGQAGRLDEARDMIENMPLKQYAMIYKTLLSACRVHKNVPLGEEMARKGMELDPFDHTFYLLLAKLYDASGKSDLGDGTLQMMRDLRSFPRLNQRVSFAGEKFNMQM</sequence>
<dbReference type="Pfam" id="PF01535">
    <property type="entry name" value="PPR"/>
    <property type="match status" value="3"/>
</dbReference>
<feature type="repeat" description="PPR" evidence="2">
    <location>
        <begin position="659"/>
        <end position="693"/>
    </location>
</feature>
<dbReference type="PANTHER" id="PTHR47926">
    <property type="entry name" value="PENTATRICOPEPTIDE REPEAT-CONTAINING PROTEIN"/>
    <property type="match status" value="1"/>
</dbReference>
<dbReference type="OrthoDB" id="1848122at2759"/>
<dbReference type="GO" id="GO:0003723">
    <property type="term" value="F:RNA binding"/>
    <property type="evidence" value="ECO:0007669"/>
    <property type="project" value="InterPro"/>
</dbReference>
<feature type="repeat" description="PPR" evidence="2">
    <location>
        <begin position="284"/>
        <end position="318"/>
    </location>
</feature>
<feature type="repeat" description="PPR" evidence="2">
    <location>
        <begin position="588"/>
        <end position="622"/>
    </location>
</feature>
<dbReference type="InterPro" id="IPR002885">
    <property type="entry name" value="PPR_rpt"/>
</dbReference>
<gene>
    <name evidence="4" type="primary">LOC115742811</name>
</gene>
<keyword evidence="1" id="KW-0677">Repeat</keyword>
<dbReference type="FunFam" id="1.25.40.10:FF:000344">
    <property type="entry name" value="Pentatricopeptide repeat-containing protein"/>
    <property type="match status" value="1"/>
</dbReference>
<dbReference type="PANTHER" id="PTHR47926:SF471">
    <property type="entry name" value="DYW DOMAIN-CONTAINING PROTEIN"/>
    <property type="match status" value="1"/>
</dbReference>
<dbReference type="FunFam" id="1.25.40.10:FF:000090">
    <property type="entry name" value="Pentatricopeptide repeat-containing protein, chloroplastic"/>
    <property type="match status" value="1"/>
</dbReference>
<feature type="repeat" description="PPR" evidence="2">
    <location>
        <begin position="184"/>
        <end position="218"/>
    </location>
</feature>
<dbReference type="Proteomes" id="UP000827889">
    <property type="component" value="Chromosome 10"/>
</dbReference>
<evidence type="ECO:0000256" key="2">
    <source>
        <dbReference type="PROSITE-ProRule" id="PRU00708"/>
    </source>
</evidence>
<dbReference type="FunFam" id="1.25.40.10:FF:000227">
    <property type="entry name" value="Pentatricopeptide repeat-containing protein At3g13880"/>
    <property type="match status" value="1"/>
</dbReference>
<evidence type="ECO:0000313" key="4">
    <source>
        <dbReference type="RefSeq" id="XP_030533167.1"/>
    </source>
</evidence>
<dbReference type="AlphaFoldDB" id="A0A8B8PF62"/>
<accession>A0A8B8PF62</accession>
<reference evidence="4" key="1">
    <citation type="submission" date="2025-08" db="UniProtKB">
        <authorList>
            <consortium name="RefSeq"/>
        </authorList>
    </citation>
    <scope>IDENTIFICATION</scope>
    <source>
        <tissue evidence="4">Leaf</tissue>
    </source>
</reference>
<feature type="repeat" description="PPR" evidence="2">
    <location>
        <begin position="83"/>
        <end position="117"/>
    </location>
</feature>
<evidence type="ECO:0000313" key="3">
    <source>
        <dbReference type="Proteomes" id="UP000827889"/>
    </source>
</evidence>
<dbReference type="KEGG" id="rarg:115742811"/>
<dbReference type="GeneID" id="115742811"/>
<dbReference type="RefSeq" id="XP_030533167.1">
    <property type="nucleotide sequence ID" value="XM_030677307.2"/>
</dbReference>
<dbReference type="InterPro" id="IPR011990">
    <property type="entry name" value="TPR-like_helical_dom_sf"/>
</dbReference>
<dbReference type="Pfam" id="PF13041">
    <property type="entry name" value="PPR_2"/>
    <property type="match status" value="5"/>
</dbReference>
<dbReference type="PROSITE" id="PS51375">
    <property type="entry name" value="PPR"/>
    <property type="match status" value="6"/>
</dbReference>